<dbReference type="AlphaFoldDB" id="A0A7X6HCX7"/>
<evidence type="ECO:0000256" key="8">
    <source>
        <dbReference type="SAM" id="MobiDB-lite"/>
    </source>
</evidence>
<dbReference type="PROSITE" id="PS51123">
    <property type="entry name" value="OMPA_2"/>
    <property type="match status" value="1"/>
</dbReference>
<dbReference type="InterPro" id="IPR050330">
    <property type="entry name" value="Bact_OuterMem_StrucFunc"/>
</dbReference>
<dbReference type="Pfam" id="PF13677">
    <property type="entry name" value="MotB_plug"/>
    <property type="match status" value="1"/>
</dbReference>
<comment type="subcellular location">
    <subcellularLocation>
        <location evidence="1">Cell membrane</location>
        <topology evidence="1">Single-pass membrane protein</topology>
    </subcellularLocation>
</comment>
<evidence type="ECO:0000313" key="11">
    <source>
        <dbReference type="EMBL" id="NKX53631.1"/>
    </source>
</evidence>
<feature type="transmembrane region" description="Helical" evidence="9">
    <location>
        <begin position="21"/>
        <end position="43"/>
    </location>
</feature>
<dbReference type="EMBL" id="JAAZSQ010000002">
    <property type="protein sequence ID" value="NKX53631.1"/>
    <property type="molecule type" value="Genomic_DNA"/>
</dbReference>
<dbReference type="Gene3D" id="3.30.1330.60">
    <property type="entry name" value="OmpA-like domain"/>
    <property type="match status" value="1"/>
</dbReference>
<evidence type="ECO:0000256" key="3">
    <source>
        <dbReference type="ARBA" id="ARBA00022475"/>
    </source>
</evidence>
<proteinExistence type="inferred from homology"/>
<organism evidence="11 12">
    <name type="scientific">Arthrobacter mobilis</name>
    <dbReference type="NCBI Taxonomy" id="2724944"/>
    <lineage>
        <taxon>Bacteria</taxon>
        <taxon>Bacillati</taxon>
        <taxon>Actinomycetota</taxon>
        <taxon>Actinomycetes</taxon>
        <taxon>Micrococcales</taxon>
        <taxon>Micrococcaceae</taxon>
        <taxon>Arthrobacter</taxon>
    </lineage>
</organism>
<keyword evidence="11" id="KW-0282">Flagellum</keyword>
<evidence type="ECO:0000256" key="1">
    <source>
        <dbReference type="ARBA" id="ARBA00004162"/>
    </source>
</evidence>
<feature type="compositionally biased region" description="Low complexity" evidence="8">
    <location>
        <begin position="282"/>
        <end position="293"/>
    </location>
</feature>
<name>A0A7X6HCX7_9MICC</name>
<comment type="caution">
    <text evidence="11">The sequence shown here is derived from an EMBL/GenBank/DDBJ whole genome shotgun (WGS) entry which is preliminary data.</text>
</comment>
<dbReference type="PANTHER" id="PTHR30329:SF21">
    <property type="entry name" value="LIPOPROTEIN YIAD-RELATED"/>
    <property type="match status" value="1"/>
</dbReference>
<dbReference type="InterPro" id="IPR025713">
    <property type="entry name" value="MotB-like_N_dom"/>
</dbReference>
<dbReference type="CDD" id="cd07185">
    <property type="entry name" value="OmpA_C-like"/>
    <property type="match status" value="1"/>
</dbReference>
<keyword evidence="11" id="KW-0969">Cilium</keyword>
<feature type="domain" description="OmpA-like" evidence="10">
    <location>
        <begin position="130"/>
        <end position="250"/>
    </location>
</feature>
<evidence type="ECO:0000256" key="4">
    <source>
        <dbReference type="ARBA" id="ARBA00022692"/>
    </source>
</evidence>
<evidence type="ECO:0000256" key="5">
    <source>
        <dbReference type="ARBA" id="ARBA00022989"/>
    </source>
</evidence>
<dbReference type="InterPro" id="IPR036737">
    <property type="entry name" value="OmpA-like_sf"/>
</dbReference>
<keyword evidence="5 9" id="KW-1133">Transmembrane helix</keyword>
<reference evidence="11 12" key="1">
    <citation type="submission" date="2020-04" db="EMBL/GenBank/DDBJ databases">
        <title>Arthrobacter sp. nov.</title>
        <authorList>
            <person name="Liu S."/>
        </authorList>
    </citation>
    <scope>NUCLEOTIDE SEQUENCE [LARGE SCALE GENOMIC DNA]</scope>
    <source>
        <strain evidence="11 12">E918</strain>
    </source>
</reference>
<evidence type="ECO:0000256" key="2">
    <source>
        <dbReference type="ARBA" id="ARBA00008914"/>
    </source>
</evidence>
<feature type="region of interest" description="Disordered" evidence="8">
    <location>
        <begin position="275"/>
        <end position="299"/>
    </location>
</feature>
<dbReference type="Proteomes" id="UP000544090">
    <property type="component" value="Unassembled WGS sequence"/>
</dbReference>
<dbReference type="InterPro" id="IPR006665">
    <property type="entry name" value="OmpA-like"/>
</dbReference>
<keyword evidence="4 9" id="KW-0812">Transmembrane</keyword>
<evidence type="ECO:0000256" key="6">
    <source>
        <dbReference type="ARBA" id="ARBA00023136"/>
    </source>
</evidence>
<dbReference type="PANTHER" id="PTHR30329">
    <property type="entry name" value="STATOR ELEMENT OF FLAGELLAR MOTOR COMPLEX"/>
    <property type="match status" value="1"/>
</dbReference>
<evidence type="ECO:0000259" key="10">
    <source>
        <dbReference type="PROSITE" id="PS51123"/>
    </source>
</evidence>
<comment type="similarity">
    <text evidence="2">Belongs to the MotB family.</text>
</comment>
<gene>
    <name evidence="11" type="ORF">HGG74_03550</name>
</gene>
<keyword evidence="3" id="KW-1003">Cell membrane</keyword>
<dbReference type="RefSeq" id="WP_168484962.1">
    <property type="nucleotide sequence ID" value="NZ_JAAZSQ010000002.1"/>
</dbReference>
<dbReference type="SUPFAM" id="SSF103088">
    <property type="entry name" value="OmpA-like"/>
    <property type="match status" value="1"/>
</dbReference>
<protein>
    <submittedName>
        <fullName evidence="11">Flagellar motor protein MotB</fullName>
    </submittedName>
</protein>
<evidence type="ECO:0000256" key="7">
    <source>
        <dbReference type="PROSITE-ProRule" id="PRU00473"/>
    </source>
</evidence>
<sequence length="299" mass="32686">MSRRGRRRSRGHEEDEHPDERWMASYMDMVTVLMCMFIVLFAMSTVDANKFAKLANSLATGFGTERTQKVDTAEGVVVPPELVNEQGEGFTNLEMALQEVEDLTALQEEIAGKLDREDLADAVRFELDERGLTVRLVGSESFFKPDDAALTPRTRRVLDVVGPVLEPVDYELKVEGHTAQVRDFDPDPLDWELSADRAVNVLRHLVERHGIGVRRISAVGFGESRPLQAAGSAADLAANRRVDIVVLSGQPETVRALIPEVAKDPEAALEKIREARKSAALAPQPAGTAEPAGEGAGGH</sequence>
<dbReference type="Pfam" id="PF00691">
    <property type="entry name" value="OmpA"/>
    <property type="match status" value="1"/>
</dbReference>
<accession>A0A7X6HCX7</accession>
<keyword evidence="12" id="KW-1185">Reference proteome</keyword>
<keyword evidence="6 7" id="KW-0472">Membrane</keyword>
<evidence type="ECO:0000256" key="9">
    <source>
        <dbReference type="SAM" id="Phobius"/>
    </source>
</evidence>
<keyword evidence="11" id="KW-0966">Cell projection</keyword>
<dbReference type="GO" id="GO:0005886">
    <property type="term" value="C:plasma membrane"/>
    <property type="evidence" value="ECO:0007669"/>
    <property type="project" value="UniProtKB-SubCell"/>
</dbReference>
<evidence type="ECO:0000313" key="12">
    <source>
        <dbReference type="Proteomes" id="UP000544090"/>
    </source>
</evidence>